<accession>A0A0R3QVV1</accession>
<dbReference type="AlphaFoldDB" id="A0A0R3QVV1"/>
<protein>
    <submittedName>
        <fullName evidence="3">Helix-turn-helix domain-containing protein</fullName>
    </submittedName>
</protein>
<organism evidence="3">
    <name type="scientific">Brugia timori</name>
    <dbReference type="NCBI Taxonomy" id="42155"/>
    <lineage>
        <taxon>Eukaryota</taxon>
        <taxon>Metazoa</taxon>
        <taxon>Ecdysozoa</taxon>
        <taxon>Nematoda</taxon>
        <taxon>Chromadorea</taxon>
        <taxon>Rhabditida</taxon>
        <taxon>Spirurina</taxon>
        <taxon>Spiruromorpha</taxon>
        <taxon>Filarioidea</taxon>
        <taxon>Onchocercidae</taxon>
        <taxon>Brugia</taxon>
    </lineage>
</organism>
<dbReference type="EMBL" id="UZAG01017220">
    <property type="protein sequence ID" value="VDO33528.1"/>
    <property type="molecule type" value="Genomic_DNA"/>
</dbReference>
<dbReference type="Proteomes" id="UP000280834">
    <property type="component" value="Unassembled WGS sequence"/>
</dbReference>
<sequence>MLLKEDREKLLEKCIQIDKIIKRNINLIPIGNWHFDDETTEELRKQKHRIVDEQLTGEQKQKLSKASKQRIAREIGVNCQTISDVLDWMAKNHGNTKPVKVSFCILY</sequence>
<keyword evidence="2" id="KW-1185">Reference proteome</keyword>
<gene>
    <name evidence="1" type="ORF">BTMF_LOCUS9887</name>
</gene>
<dbReference type="WBParaSite" id="BTMF_0001185901-mRNA-1">
    <property type="protein sequence ID" value="BTMF_0001185901-mRNA-1"/>
    <property type="gene ID" value="BTMF_0001185901"/>
</dbReference>
<dbReference type="STRING" id="42155.A0A0R3QVV1"/>
<reference evidence="1 2" key="2">
    <citation type="submission" date="2018-11" db="EMBL/GenBank/DDBJ databases">
        <authorList>
            <consortium name="Pathogen Informatics"/>
        </authorList>
    </citation>
    <scope>NUCLEOTIDE SEQUENCE [LARGE SCALE GENOMIC DNA]</scope>
</reference>
<evidence type="ECO:0000313" key="1">
    <source>
        <dbReference type="EMBL" id="VDO33528.1"/>
    </source>
</evidence>
<reference evidence="3" key="1">
    <citation type="submission" date="2017-02" db="UniProtKB">
        <authorList>
            <consortium name="WormBaseParasite"/>
        </authorList>
    </citation>
    <scope>IDENTIFICATION</scope>
</reference>
<evidence type="ECO:0000313" key="3">
    <source>
        <dbReference type="WBParaSite" id="BTMF_0001185901-mRNA-1"/>
    </source>
</evidence>
<evidence type="ECO:0000313" key="2">
    <source>
        <dbReference type="Proteomes" id="UP000280834"/>
    </source>
</evidence>
<name>A0A0R3QVV1_9BILA</name>
<proteinExistence type="predicted"/>